<keyword evidence="8" id="KW-1185">Reference proteome</keyword>
<feature type="region of interest" description="Disordered" evidence="5">
    <location>
        <begin position="440"/>
        <end position="463"/>
    </location>
</feature>
<dbReference type="Pfam" id="PF14215">
    <property type="entry name" value="bHLH-MYC_N"/>
    <property type="match status" value="1"/>
</dbReference>
<proteinExistence type="predicted"/>
<feature type="compositionally biased region" description="Low complexity" evidence="5">
    <location>
        <begin position="440"/>
        <end position="461"/>
    </location>
</feature>
<dbReference type="InterPro" id="IPR043561">
    <property type="entry name" value="LHW-like"/>
</dbReference>
<comment type="subcellular location">
    <subcellularLocation>
        <location evidence="1">Nucleus</location>
    </subcellularLocation>
</comment>
<dbReference type="PANTHER" id="PTHR46196">
    <property type="entry name" value="TRANSCRIPTION FACTOR BHLH155-LIKE ISOFORM X1-RELATED"/>
    <property type="match status" value="1"/>
</dbReference>
<evidence type="ECO:0000256" key="4">
    <source>
        <dbReference type="ARBA" id="ARBA00023242"/>
    </source>
</evidence>
<evidence type="ECO:0000256" key="5">
    <source>
        <dbReference type="SAM" id="MobiDB-lite"/>
    </source>
</evidence>
<dbReference type="Proteomes" id="UP001642360">
    <property type="component" value="Unassembled WGS sequence"/>
</dbReference>
<evidence type="ECO:0000313" key="7">
    <source>
        <dbReference type="EMBL" id="CAK9136088.1"/>
    </source>
</evidence>
<dbReference type="GO" id="GO:0005634">
    <property type="term" value="C:nucleus"/>
    <property type="evidence" value="ECO:0007669"/>
    <property type="project" value="UniProtKB-SubCell"/>
</dbReference>
<dbReference type="PROSITE" id="PS50888">
    <property type="entry name" value="BHLH"/>
    <property type="match status" value="1"/>
</dbReference>
<dbReference type="PANTHER" id="PTHR46196:SF3">
    <property type="entry name" value="TRANSCRIPTION FACTOR LHW-LIKE ISOFORM X1"/>
    <property type="match status" value="1"/>
</dbReference>
<comment type="caution">
    <text evidence="7">The sequence shown here is derived from an EMBL/GenBank/DDBJ whole genome shotgun (WGS) entry which is preliminary data.</text>
</comment>
<sequence length="734" mass="81084">METTPLRQFLQSVCCNSPWNYAVFWKLQFQNQMVLTWEDGCCNIQRPRDSMESLTDNLCFKGADEVSSNWGSSILDGNLDQCSIGLALAEMSSVHYVFGEGIVGEVASKGNHRWILLDNKSAGELIPKCPDDWLLQFVAGIKTILLVPVVSHGVLQLGSLNTVAEDLAVVDCLINKFNSIQTVGHSASFTSAKKFPAQTSSLAMSILMDNLHESVAISMNGIKPEDLNSVDSVEPRNQLPTTNKLTPLCMVQDSCNIFEKYMPKIPYGGSENDGNVGLNKLEKPLNQSVFCNNDEMIQGNLFRFSCLEEELQAISYSDCCNLGIFGDYANEMMNAYYDEGVMGQPFVDKDANETVHESGSSVFSFPRHCELHKALGSAFQGHNNQELYISGKDTCISSSLISNGDPMHNNAPSYWEFGGSCVTQYDAEHLLESVVSTACSGSDDNSSKNLNSAKSSTTSSGQYAASSTVQCQTEGSALVEAVTVPWNLGTSAFLARGRTATTNPDPAASSYESTISALIEEEEHQKKGSGYLHPHKGSNLSNFSKRRARRGENKKPRPRDRQLIQDRVKELRELVPNGAKCSIDGLLDRTIKHMEFLRSVTDQAYKLRQSVHQEVSGQTNTKSPGIKAGGQNGRSWAFELGSEKQLCPIVVEDLEYPGHMLIEMLCNDHGRFLEIAEAIRRVDLTILEGAMETRSGSTWAHFVVEASREFHRLDIFWPLMQLLQHNRTPISSKI</sequence>
<keyword evidence="3" id="KW-0804">Transcription</keyword>
<evidence type="ECO:0000256" key="1">
    <source>
        <dbReference type="ARBA" id="ARBA00004123"/>
    </source>
</evidence>
<dbReference type="Pfam" id="PF23176">
    <property type="entry name" value="bHLH_LHW"/>
    <property type="match status" value="1"/>
</dbReference>
<evidence type="ECO:0000256" key="2">
    <source>
        <dbReference type="ARBA" id="ARBA00023015"/>
    </source>
</evidence>
<dbReference type="InterPro" id="IPR011598">
    <property type="entry name" value="bHLH_dom"/>
</dbReference>
<reference evidence="7 8" key="1">
    <citation type="submission" date="2024-02" db="EMBL/GenBank/DDBJ databases">
        <authorList>
            <person name="Vignale AGUSTIN F."/>
            <person name="Sosa J E."/>
            <person name="Modenutti C."/>
        </authorList>
    </citation>
    <scope>NUCLEOTIDE SEQUENCE [LARGE SCALE GENOMIC DNA]</scope>
</reference>
<organism evidence="7 8">
    <name type="scientific">Ilex paraguariensis</name>
    <name type="common">yerba mate</name>
    <dbReference type="NCBI Taxonomy" id="185542"/>
    <lineage>
        <taxon>Eukaryota</taxon>
        <taxon>Viridiplantae</taxon>
        <taxon>Streptophyta</taxon>
        <taxon>Embryophyta</taxon>
        <taxon>Tracheophyta</taxon>
        <taxon>Spermatophyta</taxon>
        <taxon>Magnoliopsida</taxon>
        <taxon>eudicotyledons</taxon>
        <taxon>Gunneridae</taxon>
        <taxon>Pentapetalae</taxon>
        <taxon>asterids</taxon>
        <taxon>campanulids</taxon>
        <taxon>Aquifoliales</taxon>
        <taxon>Aquifoliaceae</taxon>
        <taxon>Ilex</taxon>
    </lineage>
</organism>
<dbReference type="InterPro" id="IPR025610">
    <property type="entry name" value="MYC/MYB_N"/>
</dbReference>
<accession>A0ABC8QU14</accession>
<dbReference type="EMBL" id="CAUOFW020000735">
    <property type="protein sequence ID" value="CAK9136088.1"/>
    <property type="molecule type" value="Genomic_DNA"/>
</dbReference>
<evidence type="ECO:0000259" key="6">
    <source>
        <dbReference type="PROSITE" id="PS50888"/>
    </source>
</evidence>
<gene>
    <name evidence="7" type="ORF">ILEXP_LOCUS3062</name>
</gene>
<name>A0ABC8QU14_9AQUA</name>
<evidence type="ECO:0000256" key="3">
    <source>
        <dbReference type="ARBA" id="ARBA00023163"/>
    </source>
</evidence>
<feature type="compositionally biased region" description="Basic and acidic residues" evidence="5">
    <location>
        <begin position="550"/>
        <end position="564"/>
    </location>
</feature>
<dbReference type="AlphaFoldDB" id="A0ABC8QU14"/>
<feature type="domain" description="BHLH" evidence="6">
    <location>
        <begin position="548"/>
        <end position="597"/>
    </location>
</feature>
<keyword evidence="2" id="KW-0805">Transcription regulation</keyword>
<keyword evidence="4" id="KW-0539">Nucleus</keyword>
<feature type="region of interest" description="Disordered" evidence="5">
    <location>
        <begin position="524"/>
        <end position="564"/>
    </location>
</feature>
<protein>
    <recommendedName>
        <fullName evidence="6">BHLH domain-containing protein</fullName>
    </recommendedName>
</protein>
<evidence type="ECO:0000313" key="8">
    <source>
        <dbReference type="Proteomes" id="UP001642360"/>
    </source>
</evidence>